<proteinExistence type="predicted"/>
<feature type="compositionally biased region" description="Low complexity" evidence="1">
    <location>
        <begin position="122"/>
        <end position="138"/>
    </location>
</feature>
<accession>A0A8H4QFE1</accession>
<organism evidence="2 3">
    <name type="scientific">Agrocybe pediades</name>
    <dbReference type="NCBI Taxonomy" id="84607"/>
    <lineage>
        <taxon>Eukaryota</taxon>
        <taxon>Fungi</taxon>
        <taxon>Dikarya</taxon>
        <taxon>Basidiomycota</taxon>
        <taxon>Agaricomycotina</taxon>
        <taxon>Agaricomycetes</taxon>
        <taxon>Agaricomycetidae</taxon>
        <taxon>Agaricales</taxon>
        <taxon>Agaricineae</taxon>
        <taxon>Strophariaceae</taxon>
        <taxon>Agrocybe</taxon>
    </lineage>
</organism>
<sequence length="329" mass="37051">MPRPPPSFGPKADNYLPIQGLCKTRARTIVRQHIRAIFEPPGFKKPKKIAPHLPGHREMPPQLFIGHNYRERAGQYFQLCTTCEPKHFQWLHHRPTARALRDALPLLDILAEVEAYTPPVRQSGAATPQSSSPAATPQRTPPARQPGAITPHSSTPAATPHSPSEPKDTSSPPLENVHHTIKRIREPVDHRTDASSSSRPAKRVLATFGEVLPPTSSPTRSSPSPLFLAPETVEPLTPEQLERGEGLDLTCPVTIGIRIGGRRYEEDVFPREDGGFRLFDWKLKFANTAFEQTYIVEKYDFSRSNWRRCLWSTPHMVRNGEVLEFRLVE</sequence>
<reference evidence="2 3" key="1">
    <citation type="submission" date="2019-12" db="EMBL/GenBank/DDBJ databases">
        <authorList>
            <person name="Floudas D."/>
            <person name="Bentzer J."/>
            <person name="Ahren D."/>
            <person name="Johansson T."/>
            <person name="Persson P."/>
            <person name="Tunlid A."/>
        </authorList>
    </citation>
    <scope>NUCLEOTIDE SEQUENCE [LARGE SCALE GENOMIC DNA]</scope>
    <source>
        <strain evidence="2 3">CBS 102.39</strain>
    </source>
</reference>
<dbReference type="EMBL" id="JAACJL010000060">
    <property type="protein sequence ID" value="KAF4609691.1"/>
    <property type="molecule type" value="Genomic_DNA"/>
</dbReference>
<evidence type="ECO:0000313" key="3">
    <source>
        <dbReference type="Proteomes" id="UP000521872"/>
    </source>
</evidence>
<name>A0A8H4QFE1_9AGAR</name>
<dbReference type="Proteomes" id="UP000521872">
    <property type="component" value="Unassembled WGS sequence"/>
</dbReference>
<feature type="compositionally biased region" description="Basic and acidic residues" evidence="1">
    <location>
        <begin position="183"/>
        <end position="193"/>
    </location>
</feature>
<comment type="caution">
    <text evidence="2">The sequence shown here is derived from an EMBL/GenBank/DDBJ whole genome shotgun (WGS) entry which is preliminary data.</text>
</comment>
<feature type="compositionally biased region" description="Low complexity" evidence="1">
    <location>
        <begin position="145"/>
        <end position="162"/>
    </location>
</feature>
<evidence type="ECO:0000256" key="1">
    <source>
        <dbReference type="SAM" id="MobiDB-lite"/>
    </source>
</evidence>
<feature type="region of interest" description="Disordered" evidence="1">
    <location>
        <begin position="120"/>
        <end position="202"/>
    </location>
</feature>
<gene>
    <name evidence="2" type="ORF">D9613_012049</name>
</gene>
<evidence type="ECO:0000313" key="2">
    <source>
        <dbReference type="EMBL" id="KAF4609691.1"/>
    </source>
</evidence>
<dbReference type="AlphaFoldDB" id="A0A8H4QFE1"/>
<protein>
    <submittedName>
        <fullName evidence="2">Uncharacterized protein</fullName>
    </submittedName>
</protein>
<keyword evidence="3" id="KW-1185">Reference proteome</keyword>